<evidence type="ECO:0000313" key="1">
    <source>
        <dbReference type="EMBL" id="CAI6371965.1"/>
    </source>
</evidence>
<keyword evidence="2" id="KW-1185">Reference proteome</keyword>
<dbReference type="PANTHER" id="PTHR47326">
    <property type="entry name" value="TRANSPOSABLE ELEMENT TC3 TRANSPOSASE-LIKE PROTEIN"/>
    <property type="match status" value="1"/>
</dbReference>
<dbReference type="Proteomes" id="UP001160148">
    <property type="component" value="Unassembled WGS sequence"/>
</dbReference>
<proteinExistence type="predicted"/>
<reference evidence="1 2" key="1">
    <citation type="submission" date="2023-01" db="EMBL/GenBank/DDBJ databases">
        <authorList>
            <person name="Whitehead M."/>
        </authorList>
    </citation>
    <scope>NUCLEOTIDE SEQUENCE [LARGE SCALE GENOMIC DNA]</scope>
</reference>
<sequence>MFPNRVISRNGDIAWPSRSPDLTPPDFFLRGYLKSKVFTNNPHTLLELKENIRREITAIDVHTLQRVMDRMKKRITDCIQNGGCHLSNVIFKN</sequence>
<gene>
    <name evidence="1" type="ORF">MEUPH1_LOCUS25905</name>
</gene>
<dbReference type="AlphaFoldDB" id="A0AAV0XTW2"/>
<dbReference type="InterPro" id="IPR036397">
    <property type="entry name" value="RNaseH_sf"/>
</dbReference>
<dbReference type="PANTHER" id="PTHR47326:SF1">
    <property type="entry name" value="HTH PSQ-TYPE DOMAIN-CONTAINING PROTEIN"/>
    <property type="match status" value="1"/>
</dbReference>
<dbReference type="Gene3D" id="3.30.420.10">
    <property type="entry name" value="Ribonuclease H-like superfamily/Ribonuclease H"/>
    <property type="match status" value="1"/>
</dbReference>
<dbReference type="GO" id="GO:0003676">
    <property type="term" value="F:nucleic acid binding"/>
    <property type="evidence" value="ECO:0007669"/>
    <property type="project" value="InterPro"/>
</dbReference>
<dbReference type="EMBL" id="CARXXK010001017">
    <property type="protein sequence ID" value="CAI6371965.1"/>
    <property type="molecule type" value="Genomic_DNA"/>
</dbReference>
<evidence type="ECO:0000313" key="2">
    <source>
        <dbReference type="Proteomes" id="UP001160148"/>
    </source>
</evidence>
<organism evidence="1 2">
    <name type="scientific">Macrosiphum euphorbiae</name>
    <name type="common">potato aphid</name>
    <dbReference type="NCBI Taxonomy" id="13131"/>
    <lineage>
        <taxon>Eukaryota</taxon>
        <taxon>Metazoa</taxon>
        <taxon>Ecdysozoa</taxon>
        <taxon>Arthropoda</taxon>
        <taxon>Hexapoda</taxon>
        <taxon>Insecta</taxon>
        <taxon>Pterygota</taxon>
        <taxon>Neoptera</taxon>
        <taxon>Paraneoptera</taxon>
        <taxon>Hemiptera</taxon>
        <taxon>Sternorrhyncha</taxon>
        <taxon>Aphidomorpha</taxon>
        <taxon>Aphidoidea</taxon>
        <taxon>Aphididae</taxon>
        <taxon>Macrosiphini</taxon>
        <taxon>Macrosiphum</taxon>
    </lineage>
</organism>
<accession>A0AAV0XTW2</accession>
<protein>
    <submittedName>
        <fullName evidence="1">Uncharacterized protein</fullName>
    </submittedName>
</protein>
<name>A0AAV0XTW2_9HEMI</name>
<comment type="caution">
    <text evidence="1">The sequence shown here is derived from an EMBL/GenBank/DDBJ whole genome shotgun (WGS) entry which is preliminary data.</text>
</comment>